<protein>
    <submittedName>
        <fullName evidence="4">Glycosyl hydrolase family 3 C-terminal domain protein</fullName>
    </submittedName>
</protein>
<dbReference type="SMART" id="SM00758">
    <property type="entry name" value="PA14"/>
    <property type="match status" value="1"/>
</dbReference>
<dbReference type="Proteomes" id="UP000020529">
    <property type="component" value="Unassembled WGS sequence"/>
</dbReference>
<dbReference type="InterPro" id="IPR026891">
    <property type="entry name" value="Fn3-like"/>
</dbReference>
<dbReference type="RefSeq" id="WP_032587667.1">
    <property type="nucleotide sequence ID" value="NZ_JGCY01000220.1"/>
</dbReference>
<dbReference type="SUPFAM" id="SSF56988">
    <property type="entry name" value="Anthrax protective antigen"/>
    <property type="match status" value="1"/>
</dbReference>
<dbReference type="InterPro" id="IPR002772">
    <property type="entry name" value="Glyco_hydro_3_C"/>
</dbReference>
<dbReference type="InterPro" id="IPR011658">
    <property type="entry name" value="PA14_dom"/>
</dbReference>
<organism evidence="4 5">
    <name type="scientific">Bacteroides fragilis str. 3988T(B)14</name>
    <dbReference type="NCBI Taxonomy" id="1339315"/>
    <lineage>
        <taxon>Bacteria</taxon>
        <taxon>Pseudomonadati</taxon>
        <taxon>Bacteroidota</taxon>
        <taxon>Bacteroidia</taxon>
        <taxon>Bacteroidales</taxon>
        <taxon>Bacteroidaceae</taxon>
        <taxon>Bacteroides</taxon>
    </lineage>
</organism>
<dbReference type="PROSITE" id="PS51820">
    <property type="entry name" value="PA14"/>
    <property type="match status" value="1"/>
</dbReference>
<dbReference type="SMART" id="SM01217">
    <property type="entry name" value="Fn3_like"/>
    <property type="match status" value="1"/>
</dbReference>
<dbReference type="Gene3D" id="2.60.120.260">
    <property type="entry name" value="Galactose-binding domain-like"/>
    <property type="match status" value="1"/>
</dbReference>
<accession>A0A015W6B9</accession>
<evidence type="ECO:0000256" key="1">
    <source>
        <dbReference type="ARBA" id="ARBA00005336"/>
    </source>
</evidence>
<dbReference type="Gene3D" id="3.20.20.300">
    <property type="entry name" value="Glycoside hydrolase, family 3, N-terminal domain"/>
    <property type="match status" value="1"/>
</dbReference>
<dbReference type="Pfam" id="PF07691">
    <property type="entry name" value="PA14"/>
    <property type="match status" value="1"/>
</dbReference>
<dbReference type="Pfam" id="PF00933">
    <property type="entry name" value="Glyco_hydro_3"/>
    <property type="match status" value="1"/>
</dbReference>
<dbReference type="PRINTS" id="PR00133">
    <property type="entry name" value="GLHYDRLASE3"/>
</dbReference>
<proteinExistence type="inferred from homology"/>
<evidence type="ECO:0000313" key="5">
    <source>
        <dbReference type="Proteomes" id="UP000020529"/>
    </source>
</evidence>
<name>A0A015W6B9_BACFG</name>
<dbReference type="PANTHER" id="PTHR42715">
    <property type="entry name" value="BETA-GLUCOSIDASE"/>
    <property type="match status" value="1"/>
</dbReference>
<feature type="domain" description="PA14" evidence="3">
    <location>
        <begin position="425"/>
        <end position="563"/>
    </location>
</feature>
<dbReference type="InterPro" id="IPR036881">
    <property type="entry name" value="Glyco_hydro_3_C_sf"/>
</dbReference>
<dbReference type="GO" id="GO:0005975">
    <property type="term" value="P:carbohydrate metabolic process"/>
    <property type="evidence" value="ECO:0007669"/>
    <property type="project" value="InterPro"/>
</dbReference>
<evidence type="ECO:0000256" key="2">
    <source>
        <dbReference type="ARBA" id="ARBA00022801"/>
    </source>
</evidence>
<dbReference type="InterPro" id="IPR001764">
    <property type="entry name" value="Glyco_hydro_3_N"/>
</dbReference>
<comment type="similarity">
    <text evidence="1">Belongs to the glycosyl hydrolase 3 family.</text>
</comment>
<dbReference type="InterPro" id="IPR037524">
    <property type="entry name" value="PA14/GLEYA"/>
</dbReference>
<evidence type="ECO:0000313" key="4">
    <source>
        <dbReference type="EMBL" id="EXY76020.1"/>
    </source>
</evidence>
<sequence>MKATTSLATSCRRLLLWGVLTLQCLFSTAQKRFTADVEQQAEKILSQMTLDEKLSYIGGINWMYTRPLERFDIPRLKMSDGPQGLGTHGPSTAYPCALMLAATWNEQLATEYGSALGKDCRARGVHVLLGPAVNIYRAPMCGRNFEYMGEDPYLTSRMATGYIKGVQGQGVMATIKHFIANNSDYDRDHISSDIDERTLNEIYFPSFRAAVQEAEVGAVMSSYNLLNGIYTTEHPWLLKDVLRQQWGFKGILMSDWGSTHHCTPAVKGGLDLEMPAGSKMQPEELKYYLRTGDITIEMIDEKVRHILQTLLAFGFRETQQPDTHIPLNNPQCAQTALNVASEGLVLLKNTNQILPIRSGKVKTIAVVGKNAQGYVCGGGSGEVHPFQYVSVLDGIRKEAAERGIRVEYLDVYDYLPTIIFTDTERKQKGFRAQYFDNMNLEGTPKVEQTETKINYSWSGGTGLKEMPKEQFSVRWNGTICPQETDEYLFTLGGDDGYRLYIDGKLIADEWHEGAFRNSTYRCMLEAGKKYDLKIEYFQKGGGAAVNFIWKQKNASNNLFVEALNRNDLVVACIGFNSDTEGEGRDRTFELPEDEAQLLQNTLQSKRPVVGIVNAGGNVEMQSWEPSLKGLLWAWYGGQEAGTAIARTLFGELNPSGKLPVTFEKRWEDNPTFHSYYDPDGDKHVEYTEGIFVGYRGYDKLKREVQYPFGYGLSYTRFKLSAPTVGTPKTDGSVTVTCKLTNTGRTAGAEVVQLYVSNKDTTVEHPEKELKGFRKVYLEPGETKSIEITVPAEAFSHYDTGSRRFVIDRGSHDILLGFSSRDIKAKMSVGISR</sequence>
<keyword evidence="2 4" id="KW-0378">Hydrolase</keyword>
<dbReference type="PATRIC" id="fig|1339315.3.peg.1047"/>
<dbReference type="FunFam" id="2.60.40.10:FF:000495">
    <property type="entry name" value="Periplasmic beta-glucosidase"/>
    <property type="match status" value="1"/>
</dbReference>
<dbReference type="Pfam" id="PF01915">
    <property type="entry name" value="Glyco_hydro_3_C"/>
    <property type="match status" value="1"/>
</dbReference>
<comment type="caution">
    <text evidence="4">The sequence shown here is derived from an EMBL/GenBank/DDBJ whole genome shotgun (WGS) entry which is preliminary data.</text>
</comment>
<dbReference type="PANTHER" id="PTHR42715:SF10">
    <property type="entry name" value="BETA-GLUCOSIDASE"/>
    <property type="match status" value="1"/>
</dbReference>
<dbReference type="SUPFAM" id="SSF51445">
    <property type="entry name" value="(Trans)glycosidases"/>
    <property type="match status" value="1"/>
</dbReference>
<dbReference type="Gene3D" id="2.60.40.10">
    <property type="entry name" value="Immunoglobulins"/>
    <property type="match status" value="1"/>
</dbReference>
<dbReference type="InterPro" id="IPR017853">
    <property type="entry name" value="GH"/>
</dbReference>
<reference evidence="4 5" key="1">
    <citation type="submission" date="2014-02" db="EMBL/GenBank/DDBJ databases">
        <authorList>
            <person name="Sears C."/>
            <person name="Carroll K."/>
            <person name="Sack B.R."/>
            <person name="Qadri F."/>
            <person name="Myers L.L."/>
            <person name="Chung G.-T."/>
            <person name="Escheverria P."/>
            <person name="Fraser C.M."/>
            <person name="Sadzewicz L."/>
            <person name="Shefchek K.A."/>
            <person name="Tallon L."/>
            <person name="Das S.P."/>
            <person name="Daugherty S."/>
            <person name="Mongodin E.F."/>
        </authorList>
    </citation>
    <scope>NUCLEOTIDE SEQUENCE [LARGE SCALE GENOMIC DNA]</scope>
    <source>
        <strain evidence="5">3988T(B)14</strain>
    </source>
</reference>
<evidence type="ECO:0000259" key="3">
    <source>
        <dbReference type="PROSITE" id="PS51820"/>
    </source>
</evidence>
<dbReference type="GO" id="GO:0008422">
    <property type="term" value="F:beta-glucosidase activity"/>
    <property type="evidence" value="ECO:0007669"/>
    <property type="project" value="UniProtKB-ARBA"/>
</dbReference>
<dbReference type="Gene3D" id="3.40.50.1700">
    <property type="entry name" value="Glycoside hydrolase family 3 C-terminal domain"/>
    <property type="match status" value="1"/>
</dbReference>
<dbReference type="InterPro" id="IPR050288">
    <property type="entry name" value="Cellulose_deg_GH3"/>
</dbReference>
<dbReference type="AlphaFoldDB" id="A0A015W6B9"/>
<gene>
    <name evidence="4" type="ORF">M124_0231</name>
</gene>
<dbReference type="InterPro" id="IPR013783">
    <property type="entry name" value="Ig-like_fold"/>
</dbReference>
<dbReference type="InterPro" id="IPR036962">
    <property type="entry name" value="Glyco_hydro_3_N_sf"/>
</dbReference>
<dbReference type="Pfam" id="PF14310">
    <property type="entry name" value="Fn3-like"/>
    <property type="match status" value="1"/>
</dbReference>
<dbReference type="EMBL" id="JGCY01000220">
    <property type="protein sequence ID" value="EXY76020.1"/>
    <property type="molecule type" value="Genomic_DNA"/>
</dbReference>